<keyword evidence="4" id="KW-0597">Phosphoprotein</keyword>
<dbReference type="EMBL" id="AZGF01000008">
    <property type="protein sequence ID" value="KRM12418.1"/>
    <property type="molecule type" value="Genomic_DNA"/>
</dbReference>
<dbReference type="Pfam" id="PF02518">
    <property type="entry name" value="HATPase_c"/>
    <property type="match status" value="1"/>
</dbReference>
<keyword evidence="10 12" id="KW-0472">Membrane</keyword>
<dbReference type="PATRIC" id="fig|1423807.3.peg.2491"/>
<dbReference type="OrthoDB" id="9792991at2"/>
<proteinExistence type="predicted"/>
<dbReference type="InterPro" id="IPR036890">
    <property type="entry name" value="HATPase_C_sf"/>
</dbReference>
<comment type="catalytic activity">
    <reaction evidence="1">
        <text>ATP + protein L-histidine = ADP + protein N-phospho-L-histidine.</text>
        <dbReference type="EC" id="2.7.13.3"/>
    </reaction>
</comment>
<dbReference type="Pfam" id="PF00512">
    <property type="entry name" value="HisKA"/>
    <property type="match status" value="1"/>
</dbReference>
<dbReference type="PANTHER" id="PTHR45528:SF12">
    <property type="entry name" value="SENSOR HISTIDINE KINASE ARSS"/>
    <property type="match status" value="1"/>
</dbReference>
<dbReference type="Gene3D" id="3.30.565.10">
    <property type="entry name" value="Histidine kinase-like ATPase, C-terminal domain"/>
    <property type="match status" value="1"/>
</dbReference>
<dbReference type="InterPro" id="IPR036097">
    <property type="entry name" value="HisK_dim/P_sf"/>
</dbReference>
<keyword evidence="5" id="KW-0808">Transferase</keyword>
<dbReference type="Gene3D" id="1.10.287.130">
    <property type="match status" value="1"/>
</dbReference>
<evidence type="ECO:0000256" key="8">
    <source>
        <dbReference type="ARBA" id="ARBA00022989"/>
    </source>
</evidence>
<name>A0A0R1W4F4_9LACO</name>
<accession>A0A0R1W4F4</accession>
<evidence type="ECO:0000256" key="3">
    <source>
        <dbReference type="ARBA" id="ARBA00012438"/>
    </source>
</evidence>
<feature type="coiled-coil region" evidence="11">
    <location>
        <begin position="47"/>
        <end position="74"/>
    </location>
</feature>
<comment type="caution">
    <text evidence="14">The sequence shown here is derived from an EMBL/GenBank/DDBJ whole genome shotgun (WGS) entry which is preliminary data.</text>
</comment>
<evidence type="ECO:0000256" key="5">
    <source>
        <dbReference type="ARBA" id="ARBA00022679"/>
    </source>
</evidence>
<dbReference type="PANTHER" id="PTHR45528">
    <property type="entry name" value="SENSOR HISTIDINE KINASE CPXA"/>
    <property type="match status" value="1"/>
</dbReference>
<keyword evidence="7 14" id="KW-0418">Kinase</keyword>
<dbReference type="RefSeq" id="WP_010621229.1">
    <property type="nucleotide sequence ID" value="NZ_AZGF01000008.1"/>
</dbReference>
<evidence type="ECO:0000256" key="6">
    <source>
        <dbReference type="ARBA" id="ARBA00022692"/>
    </source>
</evidence>
<evidence type="ECO:0000256" key="12">
    <source>
        <dbReference type="SAM" id="Phobius"/>
    </source>
</evidence>
<feature type="domain" description="Histidine kinase" evidence="13">
    <location>
        <begin position="88"/>
        <end position="296"/>
    </location>
</feature>
<evidence type="ECO:0000313" key="14">
    <source>
        <dbReference type="EMBL" id="KRM12418.1"/>
    </source>
</evidence>
<dbReference type="InterPro" id="IPR003594">
    <property type="entry name" value="HATPase_dom"/>
</dbReference>
<evidence type="ECO:0000259" key="13">
    <source>
        <dbReference type="PROSITE" id="PS50109"/>
    </source>
</evidence>
<reference evidence="14 15" key="1">
    <citation type="journal article" date="2015" name="Genome Announc.">
        <title>Expanding the biotechnology potential of lactobacilli through comparative genomics of 213 strains and associated genera.</title>
        <authorList>
            <person name="Sun Z."/>
            <person name="Harris H.M."/>
            <person name="McCann A."/>
            <person name="Guo C."/>
            <person name="Argimon S."/>
            <person name="Zhang W."/>
            <person name="Yang X."/>
            <person name="Jeffery I.B."/>
            <person name="Cooney J.C."/>
            <person name="Kagawa T.F."/>
            <person name="Liu W."/>
            <person name="Song Y."/>
            <person name="Salvetti E."/>
            <person name="Wrobel A."/>
            <person name="Rasinkangas P."/>
            <person name="Parkhill J."/>
            <person name="Rea M.C."/>
            <person name="O'Sullivan O."/>
            <person name="Ritari J."/>
            <person name="Douillard F.P."/>
            <person name="Paul Ross R."/>
            <person name="Yang R."/>
            <person name="Briner A.E."/>
            <person name="Felis G.E."/>
            <person name="de Vos W.M."/>
            <person name="Barrangou R."/>
            <person name="Klaenhammer T.R."/>
            <person name="Caufield P.W."/>
            <person name="Cui Y."/>
            <person name="Zhang H."/>
            <person name="O'Toole P.W."/>
        </authorList>
    </citation>
    <scope>NUCLEOTIDE SEQUENCE [LARGE SCALE GENOMIC DNA]</scope>
    <source>
        <strain evidence="14 15">DSM 5007</strain>
    </source>
</reference>
<comment type="subcellular location">
    <subcellularLocation>
        <location evidence="2">Membrane</location>
        <topology evidence="2">Multi-pass membrane protein</topology>
    </subcellularLocation>
</comment>
<evidence type="ECO:0000256" key="9">
    <source>
        <dbReference type="ARBA" id="ARBA00023012"/>
    </source>
</evidence>
<dbReference type="Proteomes" id="UP000051820">
    <property type="component" value="Unassembled WGS sequence"/>
</dbReference>
<keyword evidence="6 12" id="KW-0812">Transmembrane</keyword>
<dbReference type="InterPro" id="IPR003661">
    <property type="entry name" value="HisK_dim/P_dom"/>
</dbReference>
<evidence type="ECO:0000313" key="15">
    <source>
        <dbReference type="Proteomes" id="UP000051820"/>
    </source>
</evidence>
<dbReference type="InterPro" id="IPR050398">
    <property type="entry name" value="HssS/ArlS-like"/>
</dbReference>
<dbReference type="SUPFAM" id="SSF55874">
    <property type="entry name" value="ATPase domain of HSP90 chaperone/DNA topoisomerase II/histidine kinase"/>
    <property type="match status" value="1"/>
</dbReference>
<evidence type="ECO:0000256" key="10">
    <source>
        <dbReference type="ARBA" id="ARBA00023136"/>
    </source>
</evidence>
<dbReference type="SUPFAM" id="SSF47384">
    <property type="entry name" value="Homodimeric domain of signal transducing histidine kinase"/>
    <property type="match status" value="1"/>
</dbReference>
<dbReference type="AlphaFoldDB" id="A0A0R1W4F4"/>
<dbReference type="eggNOG" id="COG2205">
    <property type="taxonomic scope" value="Bacteria"/>
</dbReference>
<keyword evidence="11" id="KW-0175">Coiled coil</keyword>
<dbReference type="EC" id="2.7.13.3" evidence="3"/>
<dbReference type="PROSITE" id="PS50109">
    <property type="entry name" value="HIS_KIN"/>
    <property type="match status" value="1"/>
</dbReference>
<dbReference type="InterPro" id="IPR005467">
    <property type="entry name" value="His_kinase_dom"/>
</dbReference>
<dbReference type="SMART" id="SM00387">
    <property type="entry name" value="HATPase_c"/>
    <property type="match status" value="1"/>
</dbReference>
<dbReference type="SMART" id="SM00388">
    <property type="entry name" value="HisKA"/>
    <property type="match status" value="1"/>
</dbReference>
<organism evidence="14 15">
    <name type="scientific">Paucilactobacillus suebicus DSM 5007 = KCTC 3549</name>
    <dbReference type="NCBI Taxonomy" id="1423807"/>
    <lineage>
        <taxon>Bacteria</taxon>
        <taxon>Bacillati</taxon>
        <taxon>Bacillota</taxon>
        <taxon>Bacilli</taxon>
        <taxon>Lactobacillales</taxon>
        <taxon>Lactobacillaceae</taxon>
        <taxon>Paucilactobacillus</taxon>
    </lineage>
</organism>
<dbReference type="STRING" id="1423807.FD16_GL002413"/>
<keyword evidence="8 12" id="KW-1133">Transmembrane helix</keyword>
<sequence length="296" mass="33933">MIILLTVLAVVVIIMVGYLSYVILDIRRLNQQMRFINRQTTNGHLQLHSRNREVVELTREINQLIDKHQQSAQNYVQSKNQLDLAIHNISHDLRTPLAVSSGYTQMLLKNGQLKVEDREQLEQVNSNLVSLTENLDLLLLYNRLIENRIQINLESLNVSEILQQAALKMYDALNAHHIKLELDIQPDVIWQIDKISFECIVQNVLGNVLDHGYRDAKVTLKIVETQLVLDVENSLDKPIKNPQNLVDRFYTEDLAGKTQNAGLGLYIISQLAKLLNGNADIKTQDLSFEIRLTLEK</sequence>
<feature type="transmembrane region" description="Helical" evidence="12">
    <location>
        <begin position="6"/>
        <end position="24"/>
    </location>
</feature>
<evidence type="ECO:0000256" key="1">
    <source>
        <dbReference type="ARBA" id="ARBA00000085"/>
    </source>
</evidence>
<evidence type="ECO:0000256" key="2">
    <source>
        <dbReference type="ARBA" id="ARBA00004141"/>
    </source>
</evidence>
<gene>
    <name evidence="14" type="ORF">FD16_GL002413</name>
</gene>
<evidence type="ECO:0000256" key="11">
    <source>
        <dbReference type="SAM" id="Coils"/>
    </source>
</evidence>
<protein>
    <recommendedName>
        <fullName evidence="3">histidine kinase</fullName>
        <ecNumber evidence="3">2.7.13.3</ecNumber>
    </recommendedName>
</protein>
<keyword evidence="15" id="KW-1185">Reference proteome</keyword>
<dbReference type="CDD" id="cd00075">
    <property type="entry name" value="HATPase"/>
    <property type="match status" value="1"/>
</dbReference>
<evidence type="ECO:0000256" key="7">
    <source>
        <dbReference type="ARBA" id="ARBA00022777"/>
    </source>
</evidence>
<dbReference type="GO" id="GO:0000155">
    <property type="term" value="F:phosphorelay sensor kinase activity"/>
    <property type="evidence" value="ECO:0007669"/>
    <property type="project" value="InterPro"/>
</dbReference>
<evidence type="ECO:0000256" key="4">
    <source>
        <dbReference type="ARBA" id="ARBA00022553"/>
    </source>
</evidence>
<dbReference type="GO" id="GO:0016020">
    <property type="term" value="C:membrane"/>
    <property type="evidence" value="ECO:0007669"/>
    <property type="project" value="UniProtKB-SubCell"/>
</dbReference>
<keyword evidence="9" id="KW-0902">Two-component regulatory system</keyword>
<dbReference type="CDD" id="cd00082">
    <property type="entry name" value="HisKA"/>
    <property type="match status" value="1"/>
</dbReference>